<accession>A0A6B0SCZ5</accession>
<comment type="caution">
    <text evidence="2">The sequence shown here is derived from an EMBL/GenBank/DDBJ whole genome shotgun (WGS) entry which is preliminary data.</text>
</comment>
<keyword evidence="1" id="KW-0472">Membrane</keyword>
<dbReference type="Proteomes" id="UP000471521">
    <property type="component" value="Unassembled WGS sequence"/>
</dbReference>
<feature type="transmembrane region" description="Helical" evidence="1">
    <location>
        <begin position="154"/>
        <end position="174"/>
    </location>
</feature>
<dbReference type="EMBL" id="WUUU01000009">
    <property type="protein sequence ID" value="MXR19574.1"/>
    <property type="molecule type" value="Genomic_DNA"/>
</dbReference>
<dbReference type="AlphaFoldDB" id="A0A6B0SCZ5"/>
<proteinExistence type="predicted"/>
<feature type="transmembrane region" description="Helical" evidence="1">
    <location>
        <begin position="59"/>
        <end position="80"/>
    </location>
</feature>
<dbReference type="Pfam" id="PF04307">
    <property type="entry name" value="YdjM"/>
    <property type="match status" value="1"/>
</dbReference>
<gene>
    <name evidence="2" type="ORF">GRX66_02735</name>
</gene>
<organism evidence="2 3">
    <name type="scientific">Halobacterium bonnevillei</name>
    <dbReference type="NCBI Taxonomy" id="2692200"/>
    <lineage>
        <taxon>Archaea</taxon>
        <taxon>Methanobacteriati</taxon>
        <taxon>Methanobacteriota</taxon>
        <taxon>Stenosarchaea group</taxon>
        <taxon>Halobacteria</taxon>
        <taxon>Halobacteriales</taxon>
        <taxon>Halobacteriaceae</taxon>
        <taxon>Halobacterium</taxon>
    </lineage>
</organism>
<keyword evidence="1" id="KW-0812">Transmembrane</keyword>
<dbReference type="InterPro" id="IPR007404">
    <property type="entry name" value="YdjM-like"/>
</dbReference>
<sequence length="197" mass="21473">MWPWGHLAFGYLLYSLSSRASFGEAPVGGPTLVLAVATQLPDLVDKPLSWSLRTFETGFGAGHSVFVAVPAVAAVAVLAHHVDRRQYGLAFAVGYGSHLLADVALAAVLSKSVVFGRVLWPVVDLAGYETRRGFVERFTSYFLAFGSDVLSGEASFYVGLYVVLFGAVAALWSYDGWPVLREAKQWVVDHAEPHRRR</sequence>
<feature type="transmembrane region" description="Helical" evidence="1">
    <location>
        <begin position="87"/>
        <end position="109"/>
    </location>
</feature>
<evidence type="ECO:0000313" key="2">
    <source>
        <dbReference type="EMBL" id="MXR19574.1"/>
    </source>
</evidence>
<name>A0A6B0SCZ5_9EURY</name>
<dbReference type="OrthoDB" id="206308at2157"/>
<evidence type="ECO:0000256" key="1">
    <source>
        <dbReference type="SAM" id="Phobius"/>
    </source>
</evidence>
<keyword evidence="1" id="KW-1133">Transmembrane helix</keyword>
<evidence type="ECO:0000313" key="3">
    <source>
        <dbReference type="Proteomes" id="UP000471521"/>
    </source>
</evidence>
<dbReference type="RefSeq" id="WP_159525158.1">
    <property type="nucleotide sequence ID" value="NZ_WUUU01000009.1"/>
</dbReference>
<keyword evidence="3" id="KW-1185">Reference proteome</keyword>
<reference evidence="2 3" key="1">
    <citation type="submission" date="2019-12" db="EMBL/GenBank/DDBJ databases">
        <title>Isolation and characterization of three novel carbon monoxide-oxidizing members of Halobacteria from salione crusts and soils.</title>
        <authorList>
            <person name="Myers M.R."/>
            <person name="King G.M."/>
        </authorList>
    </citation>
    <scope>NUCLEOTIDE SEQUENCE [LARGE SCALE GENOMIC DNA]</scope>
    <source>
        <strain evidence="2 3">PCN9</strain>
    </source>
</reference>
<keyword evidence="2" id="KW-0378">Hydrolase</keyword>
<dbReference type="GO" id="GO:0016787">
    <property type="term" value="F:hydrolase activity"/>
    <property type="evidence" value="ECO:0007669"/>
    <property type="project" value="UniProtKB-KW"/>
</dbReference>
<protein>
    <submittedName>
        <fullName evidence="2">Hydrolase</fullName>
    </submittedName>
</protein>